<evidence type="ECO:0000256" key="12">
    <source>
        <dbReference type="SAM" id="Coils"/>
    </source>
</evidence>
<evidence type="ECO:0000256" key="7">
    <source>
        <dbReference type="ARBA" id="ARBA00022840"/>
    </source>
</evidence>
<name>A0A8R2NQN9_ACYPI</name>
<dbReference type="GO" id="GO:0005524">
    <property type="term" value="F:ATP binding"/>
    <property type="evidence" value="ECO:0007669"/>
    <property type="project" value="UniProtKB-KW"/>
</dbReference>
<dbReference type="Pfam" id="PF13476">
    <property type="entry name" value="AAA_23"/>
    <property type="match status" value="1"/>
</dbReference>
<evidence type="ECO:0000256" key="9">
    <source>
        <dbReference type="ARBA" id="ARBA00023172"/>
    </source>
</evidence>
<dbReference type="PANTHER" id="PTHR19306">
    <property type="entry name" value="STRUCTURAL MAINTENANCE OF CHROMOSOMES 5,6 SMC5, SMC6"/>
    <property type="match status" value="1"/>
</dbReference>
<dbReference type="GO" id="GO:0035861">
    <property type="term" value="C:site of double-strand break"/>
    <property type="evidence" value="ECO:0007669"/>
    <property type="project" value="TreeGrafter"/>
</dbReference>
<evidence type="ECO:0000256" key="5">
    <source>
        <dbReference type="ARBA" id="ARBA00022741"/>
    </source>
</evidence>
<dbReference type="GeneID" id="100161068"/>
<evidence type="ECO:0000256" key="1">
    <source>
        <dbReference type="ARBA" id="ARBA00004123"/>
    </source>
</evidence>
<dbReference type="KEGG" id="api:100161068"/>
<dbReference type="GO" id="GO:0005634">
    <property type="term" value="C:nucleus"/>
    <property type="evidence" value="ECO:0007669"/>
    <property type="project" value="UniProtKB-SubCell"/>
</dbReference>
<sequence length="1013" mass="117372">MNSKSKLNQKFSQMDSQYINEDWYNGSIKSITLQNFMCHENFHLSLNPRINFISGLNGSGKSAIQTALVIGFGANAITTSRGVSLKSFIKYNQLNATISISIANSGEGNGDCGPYKPEVYGKQITIVRQINETSNSFTILNENNKVVEKSRKELNNLTLHFNILVDNPICIMNQTMVKTFHKNAKPNEKYDLFYTAISANLLNEKIEETKSVATKHSEKLENIKSFLVQCLKEYAWFVTYQLETTYKNHLNQIESLQGILSENTDKINILEQNIKANSETLMVKKNELTNIENSRSHYHMVSMQTKKELLHKNNELDSVKQSVKKYDSALMLLNSNRKDLEKLIEVERQKGNTNTLAQYKEMLARYEQNCSEAEAAWKTNMEHEQALRNTVDELKESVRNLKNNEVTPLQIKIGELDRTIRSMSQQEDRINVYGNWMPKLVKAIEIAFSQNKFIKKPIGPIGAYIKVNNDKWIFAIENFLGRGTLRIFLVDNFTDNKVLQSIMDRIITGNIKQPTVITSKFFDKVHNITATETQNNLFRMLNFTSPIVANCLIDSEHIETIMLVDRHGGSYAYNEKIYGTQVYPSPSYRVYSLQNETAPTLLQSDVSVAVNNLKREKKELEVKINNINREFENLERSKVEKQQQFDKAQSESRLLKAKYDEYSKKINELKAKCEEEQEDRLGTLTEEINDVELKIIKANEIKNNSMKPIPKFQKEIDVLHERLREVTSFNEKTDRSAFFEEIETVQTQINKHKRDILQINNILTEQKQMLNNLNQKVEREKNDLEKLIKDAELFGKKIEVSRNEEDIKRDIEEINHKKELLQMEIDKRGENILVLTDEFKKKKEKYIKHSVLHKEIEDIYKANEKSIDLSAIALKHYIDQYRLKVIEDFDMILGLGKIKGKLEIDRHKQSLEISMFDNISTSCASGGERTFATDALILALWNNIQLPFYSIDEYDVYMDDVTRLATNKLLMMAVERRKNQFIFITPQDISHIQSADNIKVVKLKDPIKDLKRS</sequence>
<keyword evidence="6" id="KW-0227">DNA damage</keyword>
<accession>A0A8R2NQN9</accession>
<dbReference type="GO" id="GO:0003684">
    <property type="term" value="F:damaged DNA binding"/>
    <property type="evidence" value="ECO:0007669"/>
    <property type="project" value="TreeGrafter"/>
</dbReference>
<dbReference type="Gene3D" id="3.40.50.300">
    <property type="entry name" value="P-loop containing nucleotide triphosphate hydrolases"/>
    <property type="match status" value="2"/>
</dbReference>
<evidence type="ECO:0000313" key="14">
    <source>
        <dbReference type="EnsemblMetazoa" id="XP_029345739.1"/>
    </source>
</evidence>
<dbReference type="EnsemblMetazoa" id="XM_029489879.1">
    <property type="protein sequence ID" value="XP_029345739.1"/>
    <property type="gene ID" value="LOC100161068"/>
</dbReference>
<protein>
    <recommendedName>
        <fullName evidence="13">Rad50/SbcC-type AAA domain-containing protein</fullName>
    </recommendedName>
</protein>
<evidence type="ECO:0000256" key="10">
    <source>
        <dbReference type="ARBA" id="ARBA00023204"/>
    </source>
</evidence>
<evidence type="ECO:0000256" key="4">
    <source>
        <dbReference type="ARBA" id="ARBA00022454"/>
    </source>
</evidence>
<dbReference type="InterPro" id="IPR027417">
    <property type="entry name" value="P-loop_NTPase"/>
</dbReference>
<proteinExistence type="inferred from homology"/>
<feature type="coiled-coil region" evidence="12">
    <location>
        <begin position="756"/>
        <end position="824"/>
    </location>
</feature>
<feature type="coiled-coil region" evidence="12">
    <location>
        <begin position="330"/>
        <end position="404"/>
    </location>
</feature>
<dbReference type="InterPro" id="IPR038729">
    <property type="entry name" value="Rad50/SbcC_AAA"/>
</dbReference>
<evidence type="ECO:0000256" key="6">
    <source>
        <dbReference type="ARBA" id="ARBA00022763"/>
    </source>
</evidence>
<evidence type="ECO:0000313" key="15">
    <source>
        <dbReference type="Proteomes" id="UP000007819"/>
    </source>
</evidence>
<organism evidence="14 15">
    <name type="scientific">Acyrthosiphon pisum</name>
    <name type="common">Pea aphid</name>
    <dbReference type="NCBI Taxonomy" id="7029"/>
    <lineage>
        <taxon>Eukaryota</taxon>
        <taxon>Metazoa</taxon>
        <taxon>Ecdysozoa</taxon>
        <taxon>Arthropoda</taxon>
        <taxon>Hexapoda</taxon>
        <taxon>Insecta</taxon>
        <taxon>Pterygota</taxon>
        <taxon>Neoptera</taxon>
        <taxon>Paraneoptera</taxon>
        <taxon>Hemiptera</taxon>
        <taxon>Sternorrhyncha</taxon>
        <taxon>Aphidomorpha</taxon>
        <taxon>Aphidoidea</taxon>
        <taxon>Aphididae</taxon>
        <taxon>Macrosiphini</taxon>
        <taxon>Acyrthosiphon</taxon>
    </lineage>
</organism>
<dbReference type="GO" id="GO:0003697">
    <property type="term" value="F:single-stranded DNA binding"/>
    <property type="evidence" value="ECO:0007669"/>
    <property type="project" value="TreeGrafter"/>
</dbReference>
<evidence type="ECO:0000256" key="11">
    <source>
        <dbReference type="ARBA" id="ARBA00023242"/>
    </source>
</evidence>
<evidence type="ECO:0000256" key="8">
    <source>
        <dbReference type="ARBA" id="ARBA00023054"/>
    </source>
</evidence>
<keyword evidence="5" id="KW-0547">Nucleotide-binding</keyword>
<dbReference type="GO" id="GO:0030915">
    <property type="term" value="C:Smc5-Smc6 complex"/>
    <property type="evidence" value="ECO:0007669"/>
    <property type="project" value="TreeGrafter"/>
</dbReference>
<keyword evidence="9" id="KW-0233">DNA recombination</keyword>
<comment type="similarity">
    <text evidence="3">Belongs to the SMC family. SMC6 subfamily.</text>
</comment>
<dbReference type="GO" id="GO:0016887">
    <property type="term" value="F:ATP hydrolysis activity"/>
    <property type="evidence" value="ECO:0007669"/>
    <property type="project" value="InterPro"/>
</dbReference>
<keyword evidence="15" id="KW-1185">Reference proteome</keyword>
<evidence type="ECO:0000256" key="2">
    <source>
        <dbReference type="ARBA" id="ARBA00004286"/>
    </source>
</evidence>
<dbReference type="Proteomes" id="UP000007819">
    <property type="component" value="Chromosome A2"/>
</dbReference>
<dbReference type="OrthoDB" id="10072614at2759"/>
<keyword evidence="8 12" id="KW-0175">Coiled coil</keyword>
<feature type="coiled-coil region" evidence="12">
    <location>
        <begin position="603"/>
        <end position="694"/>
    </location>
</feature>
<comment type="subcellular location">
    <subcellularLocation>
        <location evidence="2">Chromosome</location>
    </subcellularLocation>
    <subcellularLocation>
        <location evidence="1">Nucleus</location>
    </subcellularLocation>
</comment>
<dbReference type="PANTHER" id="PTHR19306:SF6">
    <property type="entry name" value="STRUCTURAL MAINTENANCE OF CHROMOSOMES PROTEIN 6"/>
    <property type="match status" value="1"/>
</dbReference>
<dbReference type="AlphaFoldDB" id="A0A8R2NQN9"/>
<keyword evidence="11" id="KW-0539">Nucleus</keyword>
<keyword evidence="4" id="KW-0158">Chromosome</keyword>
<dbReference type="RefSeq" id="XP_029345739.1">
    <property type="nucleotide sequence ID" value="XM_029489879.1"/>
</dbReference>
<reference evidence="15" key="1">
    <citation type="submission" date="2010-06" db="EMBL/GenBank/DDBJ databases">
        <authorList>
            <person name="Jiang H."/>
            <person name="Abraham K."/>
            <person name="Ali S."/>
            <person name="Alsbrooks S.L."/>
            <person name="Anim B.N."/>
            <person name="Anosike U.S."/>
            <person name="Attaway T."/>
            <person name="Bandaranaike D.P."/>
            <person name="Battles P.K."/>
            <person name="Bell S.N."/>
            <person name="Bell A.V."/>
            <person name="Beltran B."/>
            <person name="Bickham C."/>
            <person name="Bustamante Y."/>
            <person name="Caleb T."/>
            <person name="Canada A."/>
            <person name="Cardenas V."/>
            <person name="Carter K."/>
            <person name="Chacko J."/>
            <person name="Chandrabose M.N."/>
            <person name="Chavez D."/>
            <person name="Chavez A."/>
            <person name="Chen L."/>
            <person name="Chu H.-S."/>
            <person name="Claassen K.J."/>
            <person name="Cockrell R."/>
            <person name="Collins M."/>
            <person name="Cooper J.A."/>
            <person name="Cree A."/>
            <person name="Curry S.M."/>
            <person name="Da Y."/>
            <person name="Dao M.D."/>
            <person name="Das B."/>
            <person name="Davila M.-L."/>
            <person name="Davy-Carroll L."/>
            <person name="Denson S."/>
            <person name="Dinh H."/>
            <person name="Ebong V.E."/>
            <person name="Edwards J.R."/>
            <person name="Egan A."/>
            <person name="El-Daye J."/>
            <person name="Escobedo L."/>
            <person name="Fernandez S."/>
            <person name="Fernando P.R."/>
            <person name="Flagg N."/>
            <person name="Forbes L.D."/>
            <person name="Fowler R.G."/>
            <person name="Fu Q."/>
            <person name="Gabisi R.A."/>
            <person name="Ganer J."/>
            <person name="Garbino Pronczuk A."/>
            <person name="Garcia R.M."/>
            <person name="Garner T."/>
            <person name="Garrett T.E."/>
            <person name="Gonzalez D.A."/>
            <person name="Hamid H."/>
            <person name="Hawkins E.S."/>
            <person name="Hirani K."/>
            <person name="Hogues M.E."/>
            <person name="Hollins B."/>
            <person name="Hsiao C.-H."/>
            <person name="Jabil R."/>
            <person name="James M.L."/>
            <person name="Jhangiani S.N."/>
            <person name="Johnson B."/>
            <person name="Johnson Q."/>
            <person name="Joshi V."/>
            <person name="Kalu J.B."/>
            <person name="Kam C."/>
            <person name="Kashfia A."/>
            <person name="Keebler J."/>
            <person name="Kisamo H."/>
            <person name="Kovar C.L."/>
            <person name="Lago L.A."/>
            <person name="Lai C.-Y."/>
            <person name="Laidlaw J."/>
            <person name="Lara F."/>
            <person name="Le T.-K."/>
            <person name="Lee S.L."/>
            <person name="Legall F.H."/>
            <person name="Lemon S.J."/>
            <person name="Lewis L.R."/>
            <person name="Li B."/>
            <person name="Liu Y."/>
            <person name="Liu Y.-S."/>
            <person name="Lopez J."/>
            <person name="Lozado R.J."/>
            <person name="Lu J."/>
            <person name="Madu R.C."/>
            <person name="Maheshwari M."/>
            <person name="Maheshwari R."/>
            <person name="Malloy K."/>
            <person name="Martinez E."/>
            <person name="Mathew T."/>
            <person name="Mercado I.C."/>
            <person name="Mercado C."/>
            <person name="Meyer B."/>
            <person name="Montgomery K."/>
            <person name="Morgan M.B."/>
            <person name="Munidasa M."/>
            <person name="Nazareth L.V."/>
            <person name="Nelson J."/>
            <person name="Ng B.M."/>
            <person name="Nguyen N.B."/>
            <person name="Nguyen P.Q."/>
            <person name="Nguyen T."/>
            <person name="Obregon M."/>
            <person name="Okwuonu G.O."/>
            <person name="Onwere C.G."/>
            <person name="Orozco G."/>
            <person name="Parra A."/>
            <person name="Patel S."/>
            <person name="Patil S."/>
            <person name="Perez A."/>
            <person name="Perez Y."/>
            <person name="Pham C."/>
            <person name="Primus E.L."/>
            <person name="Pu L.-L."/>
            <person name="Puazo M."/>
            <person name="Qin X."/>
            <person name="Quiroz J.B."/>
            <person name="Reese J."/>
            <person name="Richards S."/>
            <person name="Rives C.M."/>
            <person name="Robberts R."/>
            <person name="Ruiz S.J."/>
            <person name="Ruiz M.J."/>
            <person name="Santibanez J."/>
            <person name="Schneider B.W."/>
            <person name="Sisson I."/>
            <person name="Smith M."/>
            <person name="Sodergren E."/>
            <person name="Song X.-Z."/>
            <person name="Song B.B."/>
            <person name="Summersgill H."/>
            <person name="Thelus R."/>
            <person name="Thornton R.D."/>
            <person name="Trejos Z.Y."/>
            <person name="Usmani K."/>
            <person name="Vattathil S."/>
            <person name="Villasana D."/>
            <person name="Walker D.L."/>
            <person name="Wang S."/>
            <person name="Wang K."/>
            <person name="White C.S."/>
            <person name="Williams A.C."/>
            <person name="Williamson J."/>
            <person name="Wilson K."/>
            <person name="Woghiren I.O."/>
            <person name="Woodworth J.R."/>
            <person name="Worley K.C."/>
            <person name="Wright R.A."/>
            <person name="Wu W."/>
            <person name="Young L."/>
            <person name="Zhang L."/>
            <person name="Zhang J."/>
            <person name="Zhu Y."/>
            <person name="Muzny D.M."/>
            <person name="Weinstock G."/>
            <person name="Gibbs R.A."/>
        </authorList>
    </citation>
    <scope>NUCLEOTIDE SEQUENCE [LARGE SCALE GENOMIC DNA]</scope>
    <source>
        <strain evidence="15">LSR1</strain>
    </source>
</reference>
<evidence type="ECO:0000259" key="13">
    <source>
        <dbReference type="Pfam" id="PF13476"/>
    </source>
</evidence>
<dbReference type="GO" id="GO:0000724">
    <property type="term" value="P:double-strand break repair via homologous recombination"/>
    <property type="evidence" value="ECO:0007669"/>
    <property type="project" value="TreeGrafter"/>
</dbReference>
<dbReference type="SUPFAM" id="SSF52540">
    <property type="entry name" value="P-loop containing nucleoside triphosphate hydrolases"/>
    <property type="match status" value="1"/>
</dbReference>
<reference evidence="14" key="2">
    <citation type="submission" date="2022-06" db="UniProtKB">
        <authorList>
            <consortium name="EnsemblMetazoa"/>
        </authorList>
    </citation>
    <scope>IDENTIFICATION</scope>
</reference>
<evidence type="ECO:0000256" key="3">
    <source>
        <dbReference type="ARBA" id="ARBA00006793"/>
    </source>
</evidence>
<feature type="domain" description="Rad50/SbcC-type AAA" evidence="13">
    <location>
        <begin position="30"/>
        <end position="294"/>
    </location>
</feature>
<keyword evidence="10" id="KW-0234">DNA repair</keyword>
<keyword evidence="7" id="KW-0067">ATP-binding</keyword>